<proteinExistence type="predicted"/>
<organism evidence="2 3">
    <name type="scientific">Janthinobacterium lividum</name>
    <dbReference type="NCBI Taxonomy" id="29581"/>
    <lineage>
        <taxon>Bacteria</taxon>
        <taxon>Pseudomonadati</taxon>
        <taxon>Pseudomonadota</taxon>
        <taxon>Betaproteobacteria</taxon>
        <taxon>Burkholderiales</taxon>
        <taxon>Oxalobacteraceae</taxon>
        <taxon>Janthinobacterium</taxon>
    </lineage>
</organism>
<dbReference type="Proteomes" id="UP000092634">
    <property type="component" value="Unassembled WGS sequence"/>
</dbReference>
<protein>
    <recommendedName>
        <fullName evidence="1">DUF4145 domain-containing protein</fullName>
    </recommendedName>
</protein>
<dbReference type="InterPro" id="IPR025285">
    <property type="entry name" value="DUF4145"/>
</dbReference>
<name>A0A1E8PPH0_9BURK</name>
<dbReference type="AlphaFoldDB" id="A0A1E8PPH0"/>
<comment type="caution">
    <text evidence="2">The sequence shown here is derived from an EMBL/GenBank/DDBJ whole genome shotgun (WGS) entry which is preliminary data.</text>
</comment>
<evidence type="ECO:0000313" key="3">
    <source>
        <dbReference type="Proteomes" id="UP000092634"/>
    </source>
</evidence>
<gene>
    <name evidence="2" type="ORF">BA896_003080</name>
</gene>
<sequence>MHDDAATQLCRNEDWFEPEHSHYVFTGVLRCGNCNEIVIVSGDGIIEEDYGQDGREYVQILTPRFFYPPLKIIEPVVSSDIPDDVIEYLEKASQVFWCDADSCVNRLRTVIEYLLDGIGVERTTDKGVRIFLGNRIKLLVDPKHLQVKEALTSIKHMGNDGSHGSIGIERHELLLAFNVVKYCLEQLFPKIIDNTKLLSFVKTINDQEGFRPKQTK</sequence>
<dbReference type="EMBL" id="MAQB02000001">
    <property type="protein sequence ID" value="OFJ48111.1"/>
    <property type="molecule type" value="Genomic_DNA"/>
</dbReference>
<evidence type="ECO:0000259" key="1">
    <source>
        <dbReference type="Pfam" id="PF13643"/>
    </source>
</evidence>
<evidence type="ECO:0000313" key="2">
    <source>
        <dbReference type="EMBL" id="OFJ48111.1"/>
    </source>
</evidence>
<accession>A0A1E8PPH0</accession>
<feature type="domain" description="DUF4145" evidence="1">
    <location>
        <begin position="91"/>
        <end position="179"/>
    </location>
</feature>
<dbReference type="Pfam" id="PF13643">
    <property type="entry name" value="DUF4145"/>
    <property type="match status" value="1"/>
</dbReference>
<reference evidence="2 3" key="1">
    <citation type="submission" date="2016-10" db="EMBL/GenBank/DDBJ databases">
        <title>Updated version of Genome Assembly of Janthinobacterium lividum ERGS5:01.</title>
        <authorList>
            <person name="Kumar R."/>
            <person name="Acharya V."/>
            <person name="Singh D."/>
        </authorList>
    </citation>
    <scope>NUCLEOTIDE SEQUENCE [LARGE SCALE GENOMIC DNA]</scope>
    <source>
        <strain evidence="2 3">ERGS5:01</strain>
    </source>
</reference>